<keyword evidence="3" id="KW-1185">Reference proteome</keyword>
<dbReference type="GeneID" id="54304178"/>
<protein>
    <submittedName>
        <fullName evidence="2">Uncharacterized protein</fullName>
    </submittedName>
</protein>
<dbReference type="AlphaFoldDB" id="A0A6A6BCL7"/>
<organism evidence="2 3">
    <name type="scientific">Aplosporella prunicola CBS 121167</name>
    <dbReference type="NCBI Taxonomy" id="1176127"/>
    <lineage>
        <taxon>Eukaryota</taxon>
        <taxon>Fungi</taxon>
        <taxon>Dikarya</taxon>
        <taxon>Ascomycota</taxon>
        <taxon>Pezizomycotina</taxon>
        <taxon>Dothideomycetes</taxon>
        <taxon>Dothideomycetes incertae sedis</taxon>
        <taxon>Botryosphaeriales</taxon>
        <taxon>Aplosporellaceae</taxon>
        <taxon>Aplosporella</taxon>
    </lineage>
</organism>
<feature type="compositionally biased region" description="Polar residues" evidence="1">
    <location>
        <begin position="7"/>
        <end position="16"/>
    </location>
</feature>
<accession>A0A6A6BCL7</accession>
<dbReference type="EMBL" id="ML995488">
    <property type="protein sequence ID" value="KAF2141025.1"/>
    <property type="molecule type" value="Genomic_DNA"/>
</dbReference>
<reference evidence="2" key="1">
    <citation type="journal article" date="2020" name="Stud. Mycol.">
        <title>101 Dothideomycetes genomes: a test case for predicting lifestyles and emergence of pathogens.</title>
        <authorList>
            <person name="Haridas S."/>
            <person name="Albert R."/>
            <person name="Binder M."/>
            <person name="Bloem J."/>
            <person name="Labutti K."/>
            <person name="Salamov A."/>
            <person name="Andreopoulos B."/>
            <person name="Baker S."/>
            <person name="Barry K."/>
            <person name="Bills G."/>
            <person name="Bluhm B."/>
            <person name="Cannon C."/>
            <person name="Castanera R."/>
            <person name="Culley D."/>
            <person name="Daum C."/>
            <person name="Ezra D."/>
            <person name="Gonzalez J."/>
            <person name="Henrissat B."/>
            <person name="Kuo A."/>
            <person name="Liang C."/>
            <person name="Lipzen A."/>
            <person name="Lutzoni F."/>
            <person name="Magnuson J."/>
            <person name="Mondo S."/>
            <person name="Nolan M."/>
            <person name="Ohm R."/>
            <person name="Pangilinan J."/>
            <person name="Park H.-J."/>
            <person name="Ramirez L."/>
            <person name="Alfaro M."/>
            <person name="Sun H."/>
            <person name="Tritt A."/>
            <person name="Yoshinaga Y."/>
            <person name="Zwiers L.-H."/>
            <person name="Turgeon B."/>
            <person name="Goodwin S."/>
            <person name="Spatafora J."/>
            <person name="Crous P."/>
            <person name="Grigoriev I."/>
        </authorList>
    </citation>
    <scope>NUCLEOTIDE SEQUENCE</scope>
    <source>
        <strain evidence="2">CBS 121167</strain>
    </source>
</reference>
<feature type="region of interest" description="Disordered" evidence="1">
    <location>
        <begin position="1"/>
        <end position="35"/>
    </location>
</feature>
<dbReference type="RefSeq" id="XP_033396738.1">
    <property type="nucleotide sequence ID" value="XM_033546672.1"/>
</dbReference>
<sequence length="184" mass="20144">MFLGSANPHNQQQVYTISRDPHPKSPSLIQARKQHHEGTFASTYVRQSALIHLAPTRTPDYPSRQARGRHHGPPVHPPTHNRPTASLRAHSVVPVVRGSSSSSSVARPGQRWGCSDVSSWSQCNHLRKFRRPGRCPAPLPLLLCSAGQGSCFCPCPRDGARCCESGWCQLLGRLLPRLLLGGVV</sequence>
<evidence type="ECO:0000256" key="1">
    <source>
        <dbReference type="SAM" id="MobiDB-lite"/>
    </source>
</evidence>
<gene>
    <name evidence="2" type="ORF">K452DRAFT_44220</name>
</gene>
<dbReference type="Proteomes" id="UP000799438">
    <property type="component" value="Unassembled WGS sequence"/>
</dbReference>
<proteinExistence type="predicted"/>
<evidence type="ECO:0000313" key="2">
    <source>
        <dbReference type="EMBL" id="KAF2141025.1"/>
    </source>
</evidence>
<name>A0A6A6BCL7_9PEZI</name>
<feature type="region of interest" description="Disordered" evidence="1">
    <location>
        <begin position="56"/>
        <end position="84"/>
    </location>
</feature>
<evidence type="ECO:0000313" key="3">
    <source>
        <dbReference type="Proteomes" id="UP000799438"/>
    </source>
</evidence>